<keyword evidence="6" id="KW-0328">Glycosyltransferase</keyword>
<accession>A0A940MAM5</accession>
<evidence type="ECO:0000256" key="5">
    <source>
        <dbReference type="ARBA" id="ARBA00022533"/>
    </source>
</evidence>
<evidence type="ECO:0000256" key="3">
    <source>
        <dbReference type="ARBA" id="ARBA00006047"/>
    </source>
</evidence>
<dbReference type="InterPro" id="IPR011834">
    <property type="entry name" value="Agluc_phsphrylas"/>
</dbReference>
<dbReference type="GO" id="GO:0030170">
    <property type="term" value="F:pyridoxal phosphate binding"/>
    <property type="evidence" value="ECO:0007669"/>
    <property type="project" value="InterPro"/>
</dbReference>
<protein>
    <recommendedName>
        <fullName evidence="4">glycogen phosphorylase</fullName>
        <ecNumber evidence="4">2.4.1.1</ecNumber>
    </recommendedName>
</protein>
<evidence type="ECO:0000256" key="4">
    <source>
        <dbReference type="ARBA" id="ARBA00012591"/>
    </source>
</evidence>
<dbReference type="InterPro" id="IPR035090">
    <property type="entry name" value="Pyridoxal_P_attach_site"/>
</dbReference>
<evidence type="ECO:0000259" key="12">
    <source>
        <dbReference type="Pfam" id="PF11897"/>
    </source>
</evidence>
<evidence type="ECO:0000256" key="8">
    <source>
        <dbReference type="ARBA" id="ARBA00022898"/>
    </source>
</evidence>
<reference evidence="13" key="1">
    <citation type="submission" date="2021-03" db="EMBL/GenBank/DDBJ databases">
        <title>Whole genome sequence of Streptomyces bomunensis MMS17-BM035.</title>
        <authorList>
            <person name="Lee J.H."/>
        </authorList>
    </citation>
    <scope>NUCLEOTIDE SEQUENCE</scope>
    <source>
        <strain evidence="13">MMS17-BM035</strain>
    </source>
</reference>
<sequence length="916" mass="98936">MKAIRRFTVRPVLPEPLGPLSDLARNLRWSWHTPTRELFEAIDPEGWQAAGADPVRLLGTVSAARLAELAGDRAFLDRLTSVTADLDAYLHGERWYQQRDTGQGDGHADGHADVEQGAAGAGELPAAIAYFSPEFGITAALPQYSGGLGILAGDHLKAASDLGVPLIGVGLLYRHGYFRQSLSRDGWQQEQYPVLDPHELPLTQLRESDGTPAHVELALPGGRALRARIWQAQVGRVPLLMLDSDVEENGHTEREVTDRLYGGGSEHRLLQEMLLGIGGVRAVRTYCRLTGHPAPEVFHTNEGHAGFLGLERIRELAADGTGFEAALEAVRAGTVFTTHTPVPAGIDRFDRALVAHHFGADGELPGVEAERVLGLGTETYQGGDPQVFNMAVMGLRLAGRANGVSTLHGQVSREMFAGLWPGFDAEEVPITSVTNGVHALTWVAPEVVALGARQIGEARAEQALTVGGPGRWESVADIPDADVWQVRRTLRARLVDEVRERLRASWRQRGAAAAELGWIDGVLDPDVLTIGFARRVPSYKRLTLMLRDPARLTRLLLDEERPVQIVVAGKAHPADDGGKRLIQELVHFADDPRVRHRIVFLPDYGMGMAQKLYPGCDVWLNNPLRPLEACGTSGMKAALNGCLNLSVLDGWWDEWYEPDFGWAIPTADGSAAADENRRDDLEANALYELIENRVAPRFYDRGLRGGGGGRGGRAAAAEGGDGLPGRWIEMVRRTLVTLGPKVLAGRMVREYVERLYAPAAHAHRALGTKAAADLAAWKYRVRTLWPHVSVDHVETVSAGTGASCGTAQLGSALALRVGVALGELRPEDVEVQAVAGRVDSDDAIADAQTFPLKPSGGPDAEGRWVYEGPLSLDRTGPYGYTVRVLPSHVLLANGADLGLVALPTEAAGEHAGVLMR</sequence>
<comment type="caution">
    <text evidence="13">The sequence shown here is derived from an EMBL/GenBank/DDBJ whole genome shotgun (WGS) entry which is preliminary data.</text>
</comment>
<gene>
    <name evidence="13" type="primary">glgP</name>
    <name evidence="13" type="ORF">JFN87_05555</name>
</gene>
<dbReference type="NCBIfam" id="TIGR02094">
    <property type="entry name" value="more_P_ylases"/>
    <property type="match status" value="1"/>
</dbReference>
<keyword evidence="8 11" id="KW-0663">Pyridoxal phosphate</keyword>
<dbReference type="RefSeq" id="WP_209338749.1">
    <property type="nucleotide sequence ID" value="NZ_JAGIQL010000013.1"/>
</dbReference>
<evidence type="ECO:0000256" key="9">
    <source>
        <dbReference type="ARBA" id="ARBA00023277"/>
    </source>
</evidence>
<comment type="function">
    <text evidence="10">Phosphorylase is an important allosteric enzyme in carbohydrate metabolism. Enzymes from different sources differ in their regulatory mechanisms and in their natural substrates. However, all known phosphorylases share catalytic and structural properties.</text>
</comment>
<evidence type="ECO:0000256" key="7">
    <source>
        <dbReference type="ARBA" id="ARBA00022679"/>
    </source>
</evidence>
<dbReference type="InterPro" id="IPR052182">
    <property type="entry name" value="Glycogen/Maltodextrin_Phosph"/>
</dbReference>
<keyword evidence="7" id="KW-0808">Transferase</keyword>
<dbReference type="GO" id="GO:0005975">
    <property type="term" value="P:carbohydrate metabolic process"/>
    <property type="evidence" value="ECO:0007669"/>
    <property type="project" value="InterPro"/>
</dbReference>
<dbReference type="SUPFAM" id="SSF53756">
    <property type="entry name" value="UDP-Glycosyltransferase/glycogen phosphorylase"/>
    <property type="match status" value="1"/>
</dbReference>
<dbReference type="Pfam" id="PF11897">
    <property type="entry name" value="DUF3417"/>
    <property type="match status" value="1"/>
</dbReference>
<dbReference type="InterPro" id="IPR000811">
    <property type="entry name" value="Glyco_trans_35"/>
</dbReference>
<dbReference type="PROSITE" id="PS00102">
    <property type="entry name" value="PHOSPHORYLASE"/>
    <property type="match status" value="1"/>
</dbReference>
<dbReference type="Pfam" id="PF00343">
    <property type="entry name" value="Phosphorylase"/>
    <property type="match status" value="1"/>
</dbReference>
<dbReference type="PANTHER" id="PTHR42655">
    <property type="entry name" value="GLYCOGEN PHOSPHORYLASE"/>
    <property type="match status" value="1"/>
</dbReference>
<organism evidence="13 14">
    <name type="scientific">Streptomyces montanisoli</name>
    <dbReference type="NCBI Taxonomy" id="2798581"/>
    <lineage>
        <taxon>Bacteria</taxon>
        <taxon>Bacillati</taxon>
        <taxon>Actinomycetota</taxon>
        <taxon>Actinomycetes</taxon>
        <taxon>Kitasatosporales</taxon>
        <taxon>Streptomycetaceae</taxon>
        <taxon>Streptomyces</taxon>
    </lineage>
</organism>
<evidence type="ECO:0000256" key="10">
    <source>
        <dbReference type="ARBA" id="ARBA00025174"/>
    </source>
</evidence>
<keyword evidence="14" id="KW-1185">Reference proteome</keyword>
<proteinExistence type="inferred from homology"/>
<dbReference type="PANTHER" id="PTHR42655:SF1">
    <property type="entry name" value="GLYCOGEN PHOSPHORYLASE"/>
    <property type="match status" value="1"/>
</dbReference>
<comment type="cofactor">
    <cofactor evidence="2">
        <name>pyridoxal 5'-phosphate</name>
        <dbReference type="ChEBI" id="CHEBI:597326"/>
    </cofactor>
</comment>
<dbReference type="AlphaFoldDB" id="A0A940MAM5"/>
<evidence type="ECO:0000256" key="11">
    <source>
        <dbReference type="PIRSR" id="PIRSR000460-1"/>
    </source>
</evidence>
<keyword evidence="5" id="KW-0021">Allosteric enzyme</keyword>
<keyword evidence="9" id="KW-0119">Carbohydrate metabolism</keyword>
<dbReference type="Proteomes" id="UP000670475">
    <property type="component" value="Unassembled WGS sequence"/>
</dbReference>
<feature type="modified residue" description="N6-(pyridoxal phosphate)lysine" evidence="11">
    <location>
        <position position="636"/>
    </location>
</feature>
<evidence type="ECO:0000313" key="13">
    <source>
        <dbReference type="EMBL" id="MBP0456971.1"/>
    </source>
</evidence>
<evidence type="ECO:0000256" key="6">
    <source>
        <dbReference type="ARBA" id="ARBA00022676"/>
    </source>
</evidence>
<comment type="catalytic activity">
    <reaction evidence="1">
        <text>[(1-&gt;4)-alpha-D-glucosyl](n) + phosphate = [(1-&gt;4)-alpha-D-glucosyl](n-1) + alpha-D-glucose 1-phosphate</text>
        <dbReference type="Rhea" id="RHEA:41732"/>
        <dbReference type="Rhea" id="RHEA-COMP:9584"/>
        <dbReference type="Rhea" id="RHEA-COMP:9586"/>
        <dbReference type="ChEBI" id="CHEBI:15444"/>
        <dbReference type="ChEBI" id="CHEBI:43474"/>
        <dbReference type="ChEBI" id="CHEBI:58601"/>
        <dbReference type="EC" id="2.4.1.1"/>
    </reaction>
</comment>
<dbReference type="PIRSF" id="PIRSF000460">
    <property type="entry name" value="Pprylas_GlgP"/>
    <property type="match status" value="1"/>
</dbReference>
<evidence type="ECO:0000313" key="14">
    <source>
        <dbReference type="Proteomes" id="UP000670475"/>
    </source>
</evidence>
<evidence type="ECO:0000256" key="2">
    <source>
        <dbReference type="ARBA" id="ARBA00001933"/>
    </source>
</evidence>
<evidence type="ECO:0000256" key="1">
    <source>
        <dbReference type="ARBA" id="ARBA00001275"/>
    </source>
</evidence>
<dbReference type="InterPro" id="IPR024517">
    <property type="entry name" value="Glycogen_phosphorylase_DUF3417"/>
</dbReference>
<name>A0A940MAM5_9ACTN</name>
<feature type="domain" description="DUF3417" evidence="12">
    <location>
        <begin position="13"/>
        <end position="141"/>
    </location>
</feature>
<dbReference type="EC" id="2.4.1.1" evidence="4"/>
<comment type="similarity">
    <text evidence="3">Belongs to the glycogen phosphorylase family.</text>
</comment>
<dbReference type="GO" id="GO:0008184">
    <property type="term" value="F:glycogen phosphorylase activity"/>
    <property type="evidence" value="ECO:0007669"/>
    <property type="project" value="InterPro"/>
</dbReference>
<dbReference type="EMBL" id="JAGIQL010000013">
    <property type="protein sequence ID" value="MBP0456971.1"/>
    <property type="molecule type" value="Genomic_DNA"/>
</dbReference>
<dbReference type="Gene3D" id="3.40.50.2000">
    <property type="entry name" value="Glycogen Phosphorylase B"/>
    <property type="match status" value="3"/>
</dbReference>